<dbReference type="AlphaFoldDB" id="A0A0B7BZI6"/>
<evidence type="ECO:0000313" key="1">
    <source>
        <dbReference type="EMBL" id="CEK97580.1"/>
    </source>
</evidence>
<proteinExistence type="predicted"/>
<reference evidence="1" key="1">
    <citation type="submission" date="2014-12" db="EMBL/GenBank/DDBJ databases">
        <title>Insight into the proteome of Arion vulgaris.</title>
        <authorList>
            <person name="Aradska J."/>
            <person name="Bulat T."/>
            <person name="Smidak R."/>
            <person name="Sarate P."/>
            <person name="Gangsoo J."/>
            <person name="Sialana F."/>
            <person name="Bilban M."/>
            <person name="Lubec G."/>
        </authorList>
    </citation>
    <scope>NUCLEOTIDE SEQUENCE</scope>
    <source>
        <tissue evidence="1">Skin</tissue>
    </source>
</reference>
<protein>
    <submittedName>
        <fullName evidence="1">Uncharacterized protein</fullName>
    </submittedName>
</protein>
<accession>A0A0B7BZI6</accession>
<organism evidence="1">
    <name type="scientific">Arion vulgaris</name>
    <dbReference type="NCBI Taxonomy" id="1028688"/>
    <lineage>
        <taxon>Eukaryota</taxon>
        <taxon>Metazoa</taxon>
        <taxon>Spiralia</taxon>
        <taxon>Lophotrochozoa</taxon>
        <taxon>Mollusca</taxon>
        <taxon>Gastropoda</taxon>
        <taxon>Heterobranchia</taxon>
        <taxon>Euthyneura</taxon>
        <taxon>Panpulmonata</taxon>
        <taxon>Eupulmonata</taxon>
        <taxon>Stylommatophora</taxon>
        <taxon>Helicina</taxon>
        <taxon>Arionoidea</taxon>
        <taxon>Arionidae</taxon>
        <taxon>Arion</taxon>
    </lineage>
</organism>
<name>A0A0B7BZI6_9EUPU</name>
<gene>
    <name evidence="1" type="primary">ORF216259</name>
</gene>
<sequence length="54" mass="6252">MYYLHLLQHVQDTDTHNTTQNISHVLLMLRTIVGKLVTLLKVNKVLVFCSSTDR</sequence>
<dbReference type="EMBL" id="HACG01050715">
    <property type="protein sequence ID" value="CEK97580.1"/>
    <property type="molecule type" value="Transcribed_RNA"/>
</dbReference>